<protein>
    <submittedName>
        <fullName evidence="1">Uncharacterized protein</fullName>
    </submittedName>
</protein>
<accession>U2KHL7</accession>
<dbReference type="Proteomes" id="UP000016617">
    <property type="component" value="Unassembled WGS sequence"/>
</dbReference>
<comment type="caution">
    <text evidence="1">The sequence shown here is derived from an EMBL/GenBank/DDBJ whole genome shotgun (WGS) entry which is preliminary data.</text>
</comment>
<reference evidence="1 2" key="1">
    <citation type="submission" date="2013-06" db="EMBL/GenBank/DDBJ databases">
        <authorList>
            <person name="Weinstock G."/>
            <person name="Sodergren E."/>
            <person name="Lobos E.A."/>
            <person name="Fulton L."/>
            <person name="Fulton R."/>
            <person name="Courtney L."/>
            <person name="Fronick C."/>
            <person name="O'Laughlin M."/>
            <person name="Godfrey J."/>
            <person name="Wilson R.M."/>
            <person name="Miner T."/>
            <person name="Farmer C."/>
            <person name="Delehaunty K."/>
            <person name="Cordes M."/>
            <person name="Minx P."/>
            <person name="Tomlinson C."/>
            <person name="Chen J."/>
            <person name="Wollam A."/>
            <person name="Pepin K.H."/>
            <person name="Bhonagiri V."/>
            <person name="Zhang X."/>
            <person name="Warren W."/>
            <person name="Mitreva M."/>
            <person name="Mardis E.R."/>
            <person name="Wilson R.K."/>
        </authorList>
    </citation>
    <scope>NUCLEOTIDE SEQUENCE [LARGE SCALE GENOMIC DNA]</scope>
    <source>
        <strain evidence="1 2">W1703</strain>
    </source>
</reference>
<name>U2KHL7_9STRE</name>
<proteinExistence type="predicted"/>
<organism evidence="1 2">
    <name type="scientific">Streptococcus sobrinus W1703</name>
    <dbReference type="NCBI Taxonomy" id="1227275"/>
    <lineage>
        <taxon>Bacteria</taxon>
        <taxon>Bacillati</taxon>
        <taxon>Bacillota</taxon>
        <taxon>Bacilli</taxon>
        <taxon>Lactobacillales</taxon>
        <taxon>Streptococcaceae</taxon>
        <taxon>Streptococcus</taxon>
    </lineage>
</organism>
<gene>
    <name evidence="1" type="ORF">HMPREF1557_00822</name>
</gene>
<sequence length="44" mass="5007">MKAITGIFHGFFENLITSLLGKSPKNLFQFLSNLAIIEQQRLQV</sequence>
<dbReference type="AlphaFoldDB" id="U2KHL7"/>
<dbReference type="HOGENOM" id="CLU_3222854_0_0_9"/>
<evidence type="ECO:0000313" key="1">
    <source>
        <dbReference type="EMBL" id="ERJ76669.1"/>
    </source>
</evidence>
<evidence type="ECO:0000313" key="2">
    <source>
        <dbReference type="Proteomes" id="UP000016617"/>
    </source>
</evidence>
<dbReference type="EMBL" id="AWVA01000049">
    <property type="protein sequence ID" value="ERJ76669.1"/>
    <property type="molecule type" value="Genomic_DNA"/>
</dbReference>